<dbReference type="EMBL" id="VSSQ01070088">
    <property type="protein sequence ID" value="MPN21967.1"/>
    <property type="molecule type" value="Genomic_DNA"/>
</dbReference>
<organism evidence="1">
    <name type="scientific">bioreactor metagenome</name>
    <dbReference type="NCBI Taxonomy" id="1076179"/>
    <lineage>
        <taxon>unclassified sequences</taxon>
        <taxon>metagenomes</taxon>
        <taxon>ecological metagenomes</taxon>
    </lineage>
</organism>
<evidence type="ECO:0000313" key="1">
    <source>
        <dbReference type="EMBL" id="MPN21967.1"/>
    </source>
</evidence>
<protein>
    <submittedName>
        <fullName evidence="1">Uncharacterized protein</fullName>
    </submittedName>
</protein>
<proteinExistence type="predicted"/>
<comment type="caution">
    <text evidence="1">The sequence shown here is derived from an EMBL/GenBank/DDBJ whole genome shotgun (WGS) entry which is preliminary data.</text>
</comment>
<accession>A0A645G4Y1</accession>
<dbReference type="AlphaFoldDB" id="A0A645G4Y1"/>
<name>A0A645G4Y1_9ZZZZ</name>
<reference evidence="1" key="1">
    <citation type="submission" date="2019-08" db="EMBL/GenBank/DDBJ databases">
        <authorList>
            <person name="Kucharzyk K."/>
            <person name="Murdoch R.W."/>
            <person name="Higgins S."/>
            <person name="Loffler F."/>
        </authorList>
    </citation>
    <scope>NUCLEOTIDE SEQUENCE</scope>
</reference>
<sequence length="162" mass="19170">MVMLPFLIPIFVPVFIEFDLKAIKYLGFAMLIWNFFFAIFPNNCFDYQNNRALLTIIKDNPDKVFILKERNIVVNQYYYEIGTEEYDRLIDNQNKEAINKLSKEEKVIYTDVLTKHVPFNRANVTSPSDDNNLIFKRHISKIDSDLGEYFVDEVSLRKNILN</sequence>
<gene>
    <name evidence="1" type="ORF">SDC9_169349</name>
</gene>